<sequence length="42" mass="4577">MLHPSFAEVVLPARLATRGGSSAMLLMEYHVCIAVHEIQLAN</sequence>
<protein>
    <submittedName>
        <fullName evidence="1">Uncharacterized protein</fullName>
    </submittedName>
</protein>
<proteinExistence type="predicted"/>
<dbReference type="EMBL" id="KI980386">
    <property type="protein sequence ID" value="EXK24360.1"/>
    <property type="molecule type" value="Genomic_DNA"/>
</dbReference>
<name>W9YYX2_FUSOX</name>
<reference evidence="1" key="1">
    <citation type="submission" date="2012-04" db="EMBL/GenBank/DDBJ databases">
        <title>The Genome Sequence of Fusarium oxysporum melonis.</title>
        <authorList>
            <consortium name="The Broad Institute Genome Sequencing Platform"/>
            <person name="Ma L.-J."/>
            <person name="Gale L.R."/>
            <person name="Schwartz D.C."/>
            <person name="Zhou S."/>
            <person name="Corby-Kistler H."/>
            <person name="Young S.K."/>
            <person name="Zeng Q."/>
            <person name="Gargeya S."/>
            <person name="Fitzgerald M."/>
            <person name="Haas B."/>
            <person name="Abouelleil A."/>
            <person name="Alvarado L."/>
            <person name="Arachchi H.M."/>
            <person name="Berlin A."/>
            <person name="Brown A."/>
            <person name="Chapman S.B."/>
            <person name="Chen Z."/>
            <person name="Dunbar C."/>
            <person name="Freedman E."/>
            <person name="Gearin G."/>
            <person name="Goldberg J."/>
            <person name="Griggs A."/>
            <person name="Gujja S."/>
            <person name="Heiman D."/>
            <person name="Howarth C."/>
            <person name="Larson L."/>
            <person name="Lui A."/>
            <person name="MacDonald P.J.P."/>
            <person name="Montmayeur A."/>
            <person name="Murphy C."/>
            <person name="Neiman D."/>
            <person name="Pearson M."/>
            <person name="Priest M."/>
            <person name="Roberts A."/>
            <person name="Saif S."/>
            <person name="Shea T."/>
            <person name="Shenoy N."/>
            <person name="Sisk P."/>
            <person name="Stolte C."/>
            <person name="Sykes S."/>
            <person name="Wortman J."/>
            <person name="Nusbaum C."/>
            <person name="Birren B."/>
        </authorList>
    </citation>
    <scope>NUCLEOTIDE SEQUENCE</scope>
    <source>
        <strain evidence="1">26406</strain>
    </source>
</reference>
<dbReference type="AlphaFoldDB" id="W9YYX2"/>
<evidence type="ECO:0000313" key="1">
    <source>
        <dbReference type="EMBL" id="EXK24360.1"/>
    </source>
</evidence>
<dbReference type="VEuPathDB" id="FungiDB:FOMG_18908"/>
<reference evidence="1" key="2">
    <citation type="submission" date="2014-02" db="EMBL/GenBank/DDBJ databases">
        <title>Annotation of the Genome Sequence of Fusarium oxysporum f. sp. melonis 26406.</title>
        <authorList>
            <consortium name="The Broad Institute Genomics Platform"/>
            <person name="Ma L.-J."/>
            <person name="Corby-Kistler H."/>
            <person name="Broz K."/>
            <person name="Gale L.R."/>
            <person name="Jonkers W."/>
            <person name="O'Donnell K."/>
            <person name="Ploetz R."/>
            <person name="Steinberg C."/>
            <person name="Schwartz D.C."/>
            <person name="VanEtten H."/>
            <person name="Zhou S."/>
            <person name="Young S.K."/>
            <person name="Zeng Q."/>
            <person name="Gargeya S."/>
            <person name="Fitzgerald M."/>
            <person name="Abouelleil A."/>
            <person name="Alvarado L."/>
            <person name="Chapman S.B."/>
            <person name="Gainer-Dewar J."/>
            <person name="Goldberg J."/>
            <person name="Griggs A."/>
            <person name="Gujja S."/>
            <person name="Hansen M."/>
            <person name="Howarth C."/>
            <person name="Imamovic A."/>
            <person name="Ireland A."/>
            <person name="Larimer J."/>
            <person name="McCowan C."/>
            <person name="Murphy C."/>
            <person name="Pearson M."/>
            <person name="Poon T.W."/>
            <person name="Priest M."/>
            <person name="Roberts A."/>
            <person name="Saif S."/>
            <person name="Shea T."/>
            <person name="Sykes S."/>
            <person name="Wortman J."/>
            <person name="Nusbaum C."/>
            <person name="Birren B."/>
        </authorList>
    </citation>
    <scope>NUCLEOTIDE SEQUENCE</scope>
    <source>
        <strain evidence="1">26406</strain>
    </source>
</reference>
<dbReference type="HOGENOM" id="CLU_3260592_0_0_1"/>
<dbReference type="Proteomes" id="UP000030703">
    <property type="component" value="Unassembled WGS sequence"/>
</dbReference>
<accession>W9YYX2</accession>
<gene>
    <name evidence="1" type="ORF">FOMG_18908</name>
</gene>
<organism evidence="1">
    <name type="scientific">Fusarium oxysporum f. sp. melonis 26406</name>
    <dbReference type="NCBI Taxonomy" id="1089452"/>
    <lineage>
        <taxon>Eukaryota</taxon>
        <taxon>Fungi</taxon>
        <taxon>Dikarya</taxon>
        <taxon>Ascomycota</taxon>
        <taxon>Pezizomycotina</taxon>
        <taxon>Sordariomycetes</taxon>
        <taxon>Hypocreomycetidae</taxon>
        <taxon>Hypocreales</taxon>
        <taxon>Nectriaceae</taxon>
        <taxon>Fusarium</taxon>
        <taxon>Fusarium oxysporum species complex</taxon>
    </lineage>
</organism>